<gene>
    <name evidence="2" type="ORF">HMPREF6485_2640</name>
</gene>
<evidence type="ECO:0000256" key="1">
    <source>
        <dbReference type="SAM" id="MobiDB-lite"/>
    </source>
</evidence>
<accession>E6KAK4</accession>
<proteinExistence type="predicted"/>
<dbReference type="STRING" id="873513.HMPREF6485_2640"/>
<dbReference type="EMBL" id="AEPD01000049">
    <property type="protein sequence ID" value="EFU29314.1"/>
    <property type="molecule type" value="Genomic_DNA"/>
</dbReference>
<dbReference type="Proteomes" id="UP000003112">
    <property type="component" value="Unassembled WGS sequence"/>
</dbReference>
<feature type="region of interest" description="Disordered" evidence="1">
    <location>
        <begin position="29"/>
        <end position="49"/>
    </location>
</feature>
<keyword evidence="3" id="KW-1185">Reference proteome</keyword>
<reference evidence="2 3" key="1">
    <citation type="submission" date="2010-10" db="EMBL/GenBank/DDBJ databases">
        <authorList>
            <person name="Muzny D."/>
            <person name="Qin X."/>
            <person name="Deng J."/>
            <person name="Jiang H."/>
            <person name="Liu Y."/>
            <person name="Qu J."/>
            <person name="Song X.-Z."/>
            <person name="Zhang L."/>
            <person name="Thornton R."/>
            <person name="Coyle M."/>
            <person name="Francisco L."/>
            <person name="Jackson L."/>
            <person name="Javaid M."/>
            <person name="Korchina V."/>
            <person name="Kovar C."/>
            <person name="Mata R."/>
            <person name="Mathew T."/>
            <person name="Ngo R."/>
            <person name="Nguyen L."/>
            <person name="Nguyen N."/>
            <person name="Okwuonu G."/>
            <person name="Ongeri F."/>
            <person name="Pham C."/>
            <person name="Simmons D."/>
            <person name="Wilczek-Boney K."/>
            <person name="Hale W."/>
            <person name="Jakkamsetti A."/>
            <person name="Pham P."/>
            <person name="Ruth R."/>
            <person name="San Lucas F."/>
            <person name="Warren J."/>
            <person name="Zhang J."/>
            <person name="Zhao Z."/>
            <person name="Zhou C."/>
            <person name="Zhu D."/>
            <person name="Lee S."/>
            <person name="Bess C."/>
            <person name="Blankenburg K."/>
            <person name="Forbes L."/>
            <person name="Fu Q."/>
            <person name="Gubbala S."/>
            <person name="Hirani K."/>
            <person name="Jayaseelan J.C."/>
            <person name="Lara F."/>
            <person name="Munidasa M."/>
            <person name="Palculict T."/>
            <person name="Patil S."/>
            <person name="Pu L.-L."/>
            <person name="Saada N."/>
            <person name="Tang L."/>
            <person name="Weissenberger G."/>
            <person name="Zhu Y."/>
            <person name="Hemphill L."/>
            <person name="Shang Y."/>
            <person name="Youmans B."/>
            <person name="Ayvaz T."/>
            <person name="Ross M."/>
            <person name="Santibanez J."/>
            <person name="Aqrawi P."/>
            <person name="Gross S."/>
            <person name="Joshi V."/>
            <person name="Fowler G."/>
            <person name="Nazareth L."/>
            <person name="Reid J."/>
            <person name="Worley K."/>
            <person name="Petrosino J."/>
            <person name="Highlander S."/>
            <person name="Gibbs R."/>
        </authorList>
    </citation>
    <scope>NUCLEOTIDE SEQUENCE [LARGE SCALE GENOMIC DNA]</scope>
    <source>
        <strain evidence="2 3">ATCC 33574</strain>
    </source>
</reference>
<dbReference type="HOGENOM" id="CLU_3139100_0_0_10"/>
<organism evidence="2 3">
    <name type="scientific">Segatella buccae ATCC 33574</name>
    <dbReference type="NCBI Taxonomy" id="873513"/>
    <lineage>
        <taxon>Bacteria</taxon>
        <taxon>Pseudomonadati</taxon>
        <taxon>Bacteroidota</taxon>
        <taxon>Bacteroidia</taxon>
        <taxon>Bacteroidales</taxon>
        <taxon>Prevotellaceae</taxon>
        <taxon>Segatella</taxon>
    </lineage>
</organism>
<sequence length="49" mass="5661">MLFSKTAKYIRCFFRKKWEALLLLREEGRGQRGGQARRFGLPGGSRTEG</sequence>
<name>E6KAK4_9BACT</name>
<protein>
    <submittedName>
        <fullName evidence="2">Uncharacterized protein</fullName>
    </submittedName>
</protein>
<evidence type="ECO:0000313" key="3">
    <source>
        <dbReference type="Proteomes" id="UP000003112"/>
    </source>
</evidence>
<dbReference type="AlphaFoldDB" id="E6KAK4"/>
<comment type="caution">
    <text evidence="2">The sequence shown here is derived from an EMBL/GenBank/DDBJ whole genome shotgun (WGS) entry which is preliminary data.</text>
</comment>
<evidence type="ECO:0000313" key="2">
    <source>
        <dbReference type="EMBL" id="EFU29314.1"/>
    </source>
</evidence>